<reference evidence="1 2" key="1">
    <citation type="submission" date="2024-02" db="EMBL/GenBank/DDBJ databases">
        <title>De novo assembly and annotation of 12 fungi associated with fruit tree decline syndrome in Ontario, Canada.</title>
        <authorList>
            <person name="Sulman M."/>
            <person name="Ellouze W."/>
            <person name="Ilyukhin E."/>
        </authorList>
    </citation>
    <scope>NUCLEOTIDE SEQUENCE [LARGE SCALE GENOMIC DNA]</scope>
    <source>
        <strain evidence="1 2">M169</strain>
    </source>
</reference>
<sequence>MAVAAPKNKAVLYVAAAAVVLFVFALVHQRKEQSEQMAAAIAGATTKMWPFKSSGLGDNLPSFYEVARTHGTDKVTAHHYEQMYERYLPALRHKRIKMLEIGLGCDMSYGPGASYHVWLEYFPNVDLYFMEYNADCAAMWADKTTGATIFTGDQGNPNDLERFMAENGRDFDIIVDDGGHTMVHQITSLKHLWKAIKPGGIYFCEDLQTSFSPTWGGGQGAKLAGQDTMLTYIHKLMMDMHYIDDQNPRQVNFEDVENIVHIDCSKEVCAFLKRRLE</sequence>
<evidence type="ECO:0008006" key="3">
    <source>
        <dbReference type="Google" id="ProtNLM"/>
    </source>
</evidence>
<protein>
    <recommendedName>
        <fullName evidence="3">Hard-surface induced protein 5</fullName>
    </recommendedName>
</protein>
<dbReference type="Proteomes" id="UP001430848">
    <property type="component" value="Unassembled WGS sequence"/>
</dbReference>
<comment type="caution">
    <text evidence="1">The sequence shown here is derived from an EMBL/GenBank/DDBJ whole genome shotgun (WGS) entry which is preliminary data.</text>
</comment>
<accession>A0ABR1P9Z2</accession>
<gene>
    <name evidence="1" type="ORF">SLS63_005678</name>
</gene>
<dbReference type="SUPFAM" id="SSF53335">
    <property type="entry name" value="S-adenosyl-L-methionine-dependent methyltransferases"/>
    <property type="match status" value="1"/>
</dbReference>
<evidence type="ECO:0000313" key="1">
    <source>
        <dbReference type="EMBL" id="KAK7730433.1"/>
    </source>
</evidence>
<dbReference type="InterPro" id="IPR029063">
    <property type="entry name" value="SAM-dependent_MTases_sf"/>
</dbReference>
<proteinExistence type="predicted"/>
<keyword evidence="2" id="KW-1185">Reference proteome</keyword>
<organism evidence="1 2">
    <name type="scientific">Diaporthe eres</name>
    <name type="common">Phomopsis oblonga</name>
    <dbReference type="NCBI Taxonomy" id="83184"/>
    <lineage>
        <taxon>Eukaryota</taxon>
        <taxon>Fungi</taxon>
        <taxon>Dikarya</taxon>
        <taxon>Ascomycota</taxon>
        <taxon>Pezizomycotina</taxon>
        <taxon>Sordariomycetes</taxon>
        <taxon>Sordariomycetidae</taxon>
        <taxon>Diaporthales</taxon>
        <taxon>Diaporthaceae</taxon>
        <taxon>Diaporthe</taxon>
        <taxon>Diaporthe eres species complex</taxon>
    </lineage>
</organism>
<name>A0ABR1P9Z2_DIAER</name>
<evidence type="ECO:0000313" key="2">
    <source>
        <dbReference type="Proteomes" id="UP001430848"/>
    </source>
</evidence>
<dbReference type="Gene3D" id="3.40.50.150">
    <property type="entry name" value="Vaccinia Virus protein VP39"/>
    <property type="match status" value="1"/>
</dbReference>
<dbReference type="EMBL" id="JAKNSF020000025">
    <property type="protein sequence ID" value="KAK7730433.1"/>
    <property type="molecule type" value="Genomic_DNA"/>
</dbReference>